<feature type="compositionally biased region" description="Pro residues" evidence="3">
    <location>
        <begin position="80"/>
        <end position="99"/>
    </location>
</feature>
<name>A0A6B2JTG8_9RHOB</name>
<evidence type="ECO:0000313" key="5">
    <source>
        <dbReference type="Proteomes" id="UP000474757"/>
    </source>
</evidence>
<gene>
    <name evidence="4" type="ORF">GZA08_00635</name>
</gene>
<feature type="compositionally biased region" description="Low complexity" evidence="3">
    <location>
        <begin position="133"/>
        <end position="144"/>
    </location>
</feature>
<dbReference type="RefSeq" id="WP_163889008.1">
    <property type="nucleotide sequence ID" value="NZ_JAAFYS010000001.1"/>
</dbReference>
<feature type="compositionally biased region" description="Acidic residues" evidence="3">
    <location>
        <begin position="104"/>
        <end position="132"/>
    </location>
</feature>
<keyword evidence="1" id="KW-0547">Nucleotide-binding</keyword>
<evidence type="ECO:0000256" key="2">
    <source>
        <dbReference type="ARBA" id="ARBA00022840"/>
    </source>
</evidence>
<feature type="region of interest" description="Disordered" evidence="3">
    <location>
        <begin position="1"/>
        <end position="248"/>
    </location>
</feature>
<evidence type="ECO:0000313" key="4">
    <source>
        <dbReference type="EMBL" id="NDU99473.1"/>
    </source>
</evidence>
<dbReference type="SUPFAM" id="SSF52540">
    <property type="entry name" value="P-loop containing nucleoside triphosphate hydrolases"/>
    <property type="match status" value="1"/>
</dbReference>
<dbReference type="InterPro" id="IPR050445">
    <property type="entry name" value="Bact_polysacc_biosynth/exp"/>
</dbReference>
<dbReference type="AlphaFoldDB" id="A0A6B2JTG8"/>
<accession>A0A6B2JTG8</accession>
<sequence length="488" mass="52130">MTDSRDETPARRPMTPEERQRLIERIEAAKRIKARRDADAARRASAGGMLAEAVPPQVPKPAPEPTADVEPTADSEPAESPEPPAPKQGPAKAPAPAPEPDLAQTDEDAGMIDQGEEDDVAPLTPDVDEPPTEEAATVEGETVEPVPPPAPEPTPEPAAPAEAVSPPAEPERAIPAPTSEEPAPAPAPQAQREDAPAPRSAPPEAAVAAAPVPPGEPAVAPSDRKRPAAKRPAAKKTERERSPEPDTDALWEALPQFAVNERALERNLVITAGRRDPAHAAFDILRARIVKAMQERGWRRLGITSPGPGVGKSFTSINLAVTLSRYDNARTMLIEADLRRPGLGRYLGLQAEGSTAAFLRGEAPAEDFFHRPGPNRLHIGRNLAVGLNGKVEPFASELFQQPRTGAVLDDLSARYRPDLMLFDLPPALAQDDVIALAPHFDCVLLVIGGDRTDAGEVRETQRRLGEDTPVVGVVLNKGDTLHAQHYGY</sequence>
<dbReference type="PANTHER" id="PTHR32309">
    <property type="entry name" value="TYROSINE-PROTEIN KINASE"/>
    <property type="match status" value="1"/>
</dbReference>
<keyword evidence="2" id="KW-0067">ATP-binding</keyword>
<dbReference type="Gene3D" id="3.40.50.300">
    <property type="entry name" value="P-loop containing nucleotide triphosphate hydrolases"/>
    <property type="match status" value="1"/>
</dbReference>
<protein>
    <submittedName>
        <fullName evidence="4">CpsD/CapB family tyrosine-protein kinase</fullName>
    </submittedName>
</protein>
<dbReference type="Proteomes" id="UP000474757">
    <property type="component" value="Unassembled WGS sequence"/>
</dbReference>
<dbReference type="InterPro" id="IPR005702">
    <property type="entry name" value="Wzc-like_C"/>
</dbReference>
<reference evidence="4 5" key="1">
    <citation type="submission" date="2020-02" db="EMBL/GenBank/DDBJ databases">
        <title>Pseudoroseicyclus tamarix, sp. nov., isolated from offshore sediment of a Tamarix chinensis forest.</title>
        <authorList>
            <person name="Gai Y."/>
        </authorList>
    </citation>
    <scope>NUCLEOTIDE SEQUENCE [LARGE SCALE GENOMIC DNA]</scope>
    <source>
        <strain evidence="4 5">CLL3-39</strain>
    </source>
</reference>
<feature type="compositionally biased region" description="Basic and acidic residues" evidence="3">
    <location>
        <begin position="235"/>
        <end position="244"/>
    </location>
</feature>
<dbReference type="PANTHER" id="PTHR32309:SF31">
    <property type="entry name" value="CAPSULAR EXOPOLYSACCHARIDE FAMILY"/>
    <property type="match status" value="1"/>
</dbReference>
<comment type="caution">
    <text evidence="4">The sequence shown here is derived from an EMBL/GenBank/DDBJ whole genome shotgun (WGS) entry which is preliminary data.</text>
</comment>
<feature type="compositionally biased region" description="Basic and acidic residues" evidence="3">
    <location>
        <begin position="1"/>
        <end position="42"/>
    </location>
</feature>
<keyword evidence="5" id="KW-1185">Reference proteome</keyword>
<organism evidence="4 5">
    <name type="scientific">Pseudoroseicyclus tamaricis</name>
    <dbReference type="NCBI Taxonomy" id="2705421"/>
    <lineage>
        <taxon>Bacteria</taxon>
        <taxon>Pseudomonadati</taxon>
        <taxon>Pseudomonadota</taxon>
        <taxon>Alphaproteobacteria</taxon>
        <taxon>Rhodobacterales</taxon>
        <taxon>Paracoccaceae</taxon>
        <taxon>Pseudoroseicyclus</taxon>
    </lineage>
</organism>
<feature type="compositionally biased region" description="Pro residues" evidence="3">
    <location>
        <begin position="145"/>
        <end position="158"/>
    </location>
</feature>
<dbReference type="CDD" id="cd05387">
    <property type="entry name" value="BY-kinase"/>
    <property type="match status" value="1"/>
</dbReference>
<evidence type="ECO:0000256" key="3">
    <source>
        <dbReference type="SAM" id="MobiDB-lite"/>
    </source>
</evidence>
<dbReference type="GO" id="GO:0016301">
    <property type="term" value="F:kinase activity"/>
    <property type="evidence" value="ECO:0007669"/>
    <property type="project" value="UniProtKB-KW"/>
</dbReference>
<keyword evidence="4" id="KW-0418">Kinase</keyword>
<keyword evidence="4" id="KW-0808">Transferase</keyword>
<dbReference type="InterPro" id="IPR027417">
    <property type="entry name" value="P-loop_NTPase"/>
</dbReference>
<dbReference type="EMBL" id="JAAGAB010000001">
    <property type="protein sequence ID" value="NDU99473.1"/>
    <property type="molecule type" value="Genomic_DNA"/>
</dbReference>
<evidence type="ECO:0000256" key="1">
    <source>
        <dbReference type="ARBA" id="ARBA00022741"/>
    </source>
</evidence>
<feature type="compositionally biased region" description="Low complexity" evidence="3">
    <location>
        <begin position="173"/>
        <end position="182"/>
    </location>
</feature>
<proteinExistence type="predicted"/>